<dbReference type="EMBL" id="SACR01000002">
    <property type="protein sequence ID" value="RVU47063.1"/>
    <property type="molecule type" value="Genomic_DNA"/>
</dbReference>
<reference evidence="2 3" key="1">
    <citation type="submission" date="2019-01" db="EMBL/GenBank/DDBJ databases">
        <authorList>
            <person name="Chen W.-M."/>
        </authorList>
    </citation>
    <scope>NUCLEOTIDE SEQUENCE [LARGE SCALE GENOMIC DNA]</scope>
    <source>
        <strain evidence="2 3">KYPY4</strain>
    </source>
</reference>
<dbReference type="AlphaFoldDB" id="A0A437RJV2"/>
<keyword evidence="3" id="KW-1185">Reference proteome</keyword>
<protein>
    <recommendedName>
        <fullName evidence="4">Secreted protein</fullName>
    </recommendedName>
</protein>
<evidence type="ECO:0000313" key="2">
    <source>
        <dbReference type="EMBL" id="RVU47063.1"/>
    </source>
</evidence>
<evidence type="ECO:0000313" key="3">
    <source>
        <dbReference type="Proteomes" id="UP000285575"/>
    </source>
</evidence>
<organism evidence="2 3">
    <name type="scientific">Rubrivivax rivuli</name>
    <dbReference type="NCBI Taxonomy" id="1862385"/>
    <lineage>
        <taxon>Bacteria</taxon>
        <taxon>Pseudomonadati</taxon>
        <taxon>Pseudomonadota</taxon>
        <taxon>Betaproteobacteria</taxon>
        <taxon>Burkholderiales</taxon>
        <taxon>Sphaerotilaceae</taxon>
        <taxon>Rubrivivax</taxon>
    </lineage>
</organism>
<dbReference type="OrthoDB" id="5959501at2"/>
<comment type="caution">
    <text evidence="2">The sequence shown here is derived from an EMBL/GenBank/DDBJ whole genome shotgun (WGS) entry which is preliminary data.</text>
</comment>
<name>A0A437RJV2_9BURK</name>
<dbReference type="RefSeq" id="WP_128227532.1">
    <property type="nucleotide sequence ID" value="NZ_SACR01000002.1"/>
</dbReference>
<sequence length="150" mass="16337">MNTYLATLIALAAAVSCAAHAEGCSEADKQLSKRQFATWNDSYAYFVRYKGGCSDAALGEALSSQHTQLLDRTAPKLGTLKRLVAQNPAYLNWLLLGVFYKPEETEVNAKNTACRLLKRLNSCVPAEKELCAQLATRVGPSLEYVQGCST</sequence>
<dbReference type="Proteomes" id="UP000285575">
    <property type="component" value="Unassembled WGS sequence"/>
</dbReference>
<evidence type="ECO:0000256" key="1">
    <source>
        <dbReference type="SAM" id="SignalP"/>
    </source>
</evidence>
<keyword evidence="1" id="KW-0732">Signal</keyword>
<gene>
    <name evidence="2" type="ORF">EOE66_04665</name>
</gene>
<accession>A0A437RJV2</accession>
<feature type="chain" id="PRO_5018977120" description="Secreted protein" evidence="1">
    <location>
        <begin position="22"/>
        <end position="150"/>
    </location>
</feature>
<feature type="signal peptide" evidence="1">
    <location>
        <begin position="1"/>
        <end position="21"/>
    </location>
</feature>
<evidence type="ECO:0008006" key="4">
    <source>
        <dbReference type="Google" id="ProtNLM"/>
    </source>
</evidence>
<proteinExistence type="predicted"/>